<keyword evidence="1" id="KW-0732">Signal</keyword>
<dbReference type="PROSITE" id="PS51009">
    <property type="entry name" value="CYTCII"/>
    <property type="match status" value="1"/>
</dbReference>
<dbReference type="Gene3D" id="1.20.120.10">
    <property type="entry name" value="Cytochrome c/b562"/>
    <property type="match status" value="1"/>
</dbReference>
<dbReference type="GO" id="GO:0009055">
    <property type="term" value="F:electron transfer activity"/>
    <property type="evidence" value="ECO:0007669"/>
    <property type="project" value="InterPro"/>
</dbReference>
<organism evidence="2 3">
    <name type="scientific">Devosia enhydra</name>
    <dbReference type="NCBI Taxonomy" id="665118"/>
    <lineage>
        <taxon>Bacteria</taxon>
        <taxon>Pseudomonadati</taxon>
        <taxon>Pseudomonadota</taxon>
        <taxon>Alphaproteobacteria</taxon>
        <taxon>Hyphomicrobiales</taxon>
        <taxon>Devosiaceae</taxon>
        <taxon>Devosia</taxon>
    </lineage>
</organism>
<dbReference type="Proteomes" id="UP000183447">
    <property type="component" value="Unassembled WGS sequence"/>
</dbReference>
<feature type="chain" id="PRO_5012340236" evidence="1">
    <location>
        <begin position="26"/>
        <end position="157"/>
    </location>
</feature>
<dbReference type="STRING" id="665118.SAMN02983003_0720"/>
<protein>
    <submittedName>
        <fullName evidence="2">Cytochrome c556</fullName>
    </submittedName>
</protein>
<feature type="signal peptide" evidence="1">
    <location>
        <begin position="1"/>
        <end position="25"/>
    </location>
</feature>
<name>A0A1K2HTZ8_9HYPH</name>
<dbReference type="GO" id="GO:0022900">
    <property type="term" value="P:electron transport chain"/>
    <property type="evidence" value="ECO:0007669"/>
    <property type="project" value="InterPro"/>
</dbReference>
<accession>A0A1K2HTZ8</accession>
<evidence type="ECO:0000256" key="1">
    <source>
        <dbReference type="SAM" id="SignalP"/>
    </source>
</evidence>
<dbReference type="InterPro" id="IPR002321">
    <property type="entry name" value="Cyt_c_II"/>
</dbReference>
<evidence type="ECO:0000313" key="3">
    <source>
        <dbReference type="Proteomes" id="UP000183447"/>
    </source>
</evidence>
<keyword evidence="3" id="KW-1185">Reference proteome</keyword>
<dbReference type="GO" id="GO:0005506">
    <property type="term" value="F:iron ion binding"/>
    <property type="evidence" value="ECO:0007669"/>
    <property type="project" value="InterPro"/>
</dbReference>
<dbReference type="AlphaFoldDB" id="A0A1K2HTZ8"/>
<dbReference type="EMBL" id="FPKU01000001">
    <property type="protein sequence ID" value="SFZ81837.1"/>
    <property type="molecule type" value="Genomic_DNA"/>
</dbReference>
<dbReference type="Pfam" id="PF01322">
    <property type="entry name" value="Cytochrom_C_2"/>
    <property type="match status" value="1"/>
</dbReference>
<sequence length="157" mass="16460">MRLNRLSLAAAVTIIALGNMVPLHAQDALPAPDPAIASMSPDELVTTRENKMKENGGILRSAAGLTGAAAEEAATTLLQNYVDFIPLFDQRSQSALTNSALPIAWEDWAGFSALFEQSQQAALAMKTAAGAGDQAGYVKAVETLGGLCGQCHGKYRL</sequence>
<evidence type="ECO:0000313" key="2">
    <source>
        <dbReference type="EMBL" id="SFZ81837.1"/>
    </source>
</evidence>
<dbReference type="InterPro" id="IPR010980">
    <property type="entry name" value="Cyt_c/b562"/>
</dbReference>
<dbReference type="SUPFAM" id="SSF47175">
    <property type="entry name" value="Cytochromes"/>
    <property type="match status" value="1"/>
</dbReference>
<dbReference type="GO" id="GO:0020037">
    <property type="term" value="F:heme binding"/>
    <property type="evidence" value="ECO:0007669"/>
    <property type="project" value="InterPro"/>
</dbReference>
<reference evidence="2 3" key="1">
    <citation type="submission" date="2016-11" db="EMBL/GenBank/DDBJ databases">
        <authorList>
            <person name="Jaros S."/>
            <person name="Januszkiewicz K."/>
            <person name="Wedrychowicz H."/>
        </authorList>
    </citation>
    <scope>NUCLEOTIDE SEQUENCE [LARGE SCALE GENOMIC DNA]</scope>
    <source>
        <strain evidence="2 3">ATCC 23634</strain>
    </source>
</reference>
<proteinExistence type="predicted"/>
<gene>
    <name evidence="2" type="ORF">SAMN02983003_0720</name>
</gene>